<evidence type="ECO:0000256" key="4">
    <source>
        <dbReference type="SAM" id="Phobius"/>
    </source>
</evidence>
<feature type="region of interest" description="Disordered" evidence="3">
    <location>
        <begin position="329"/>
        <end position="375"/>
    </location>
</feature>
<feature type="coiled-coil region" evidence="2">
    <location>
        <begin position="223"/>
        <end position="301"/>
    </location>
</feature>
<evidence type="ECO:0000313" key="5">
    <source>
        <dbReference type="EMBL" id="MED6156690.1"/>
    </source>
</evidence>
<dbReference type="Proteomes" id="UP001341840">
    <property type="component" value="Unassembled WGS sequence"/>
</dbReference>
<evidence type="ECO:0000313" key="6">
    <source>
        <dbReference type="Proteomes" id="UP001341840"/>
    </source>
</evidence>
<dbReference type="InterPro" id="IPR040265">
    <property type="entry name" value="CHUP1/IPGA1-like"/>
</dbReference>
<dbReference type="PANTHER" id="PTHR31342">
    <property type="entry name" value="PROTEIN CHUP1, CHLOROPLASTIC"/>
    <property type="match status" value="1"/>
</dbReference>
<dbReference type="PANTHER" id="PTHR31342:SF10">
    <property type="entry name" value="CHUP1-LIKE PROTEIN"/>
    <property type="match status" value="1"/>
</dbReference>
<feature type="transmembrane region" description="Helical" evidence="4">
    <location>
        <begin position="14"/>
        <end position="36"/>
    </location>
</feature>
<feature type="compositionally biased region" description="Low complexity" evidence="3">
    <location>
        <begin position="49"/>
        <end position="61"/>
    </location>
</feature>
<evidence type="ECO:0000256" key="1">
    <source>
        <dbReference type="ARBA" id="ARBA00023054"/>
    </source>
</evidence>
<comment type="caution">
    <text evidence="5">The sequence shown here is derived from an EMBL/GenBank/DDBJ whole genome shotgun (WGS) entry which is preliminary data.</text>
</comment>
<name>A0ABU6U671_9FABA</name>
<keyword evidence="4" id="KW-1133">Transmembrane helix</keyword>
<keyword evidence="1 2" id="KW-0175">Coiled coil</keyword>
<evidence type="ECO:0008006" key="7">
    <source>
        <dbReference type="Google" id="ProtNLM"/>
    </source>
</evidence>
<keyword evidence="4" id="KW-0472">Membrane</keyword>
<gene>
    <name evidence="5" type="ORF">PIB30_016625</name>
</gene>
<feature type="region of interest" description="Disordered" evidence="3">
    <location>
        <begin position="46"/>
        <end position="66"/>
    </location>
</feature>
<organism evidence="5 6">
    <name type="scientific">Stylosanthes scabra</name>
    <dbReference type="NCBI Taxonomy" id="79078"/>
    <lineage>
        <taxon>Eukaryota</taxon>
        <taxon>Viridiplantae</taxon>
        <taxon>Streptophyta</taxon>
        <taxon>Embryophyta</taxon>
        <taxon>Tracheophyta</taxon>
        <taxon>Spermatophyta</taxon>
        <taxon>Magnoliopsida</taxon>
        <taxon>eudicotyledons</taxon>
        <taxon>Gunneridae</taxon>
        <taxon>Pentapetalae</taxon>
        <taxon>rosids</taxon>
        <taxon>fabids</taxon>
        <taxon>Fabales</taxon>
        <taxon>Fabaceae</taxon>
        <taxon>Papilionoideae</taxon>
        <taxon>50 kb inversion clade</taxon>
        <taxon>dalbergioids sensu lato</taxon>
        <taxon>Dalbergieae</taxon>
        <taxon>Pterocarpus clade</taxon>
        <taxon>Stylosanthes</taxon>
    </lineage>
</organism>
<evidence type="ECO:0000256" key="3">
    <source>
        <dbReference type="SAM" id="MobiDB-lite"/>
    </source>
</evidence>
<feature type="compositionally biased region" description="Basic and acidic residues" evidence="3">
    <location>
        <begin position="345"/>
        <end position="363"/>
    </location>
</feature>
<protein>
    <recommendedName>
        <fullName evidence="7">Protein CHUP1, chloroplastic</fullName>
    </recommendedName>
</protein>
<dbReference type="EMBL" id="JASCZI010120876">
    <property type="protein sequence ID" value="MED6156690.1"/>
    <property type="molecule type" value="Genomic_DNA"/>
</dbReference>
<evidence type="ECO:0000256" key="2">
    <source>
        <dbReference type="SAM" id="Coils"/>
    </source>
</evidence>
<proteinExistence type="predicted"/>
<accession>A0ABU6U671</accession>
<reference evidence="5 6" key="1">
    <citation type="journal article" date="2023" name="Plants (Basel)">
        <title>Bridging the Gap: Combining Genomics and Transcriptomics Approaches to Understand Stylosanthes scabra, an Orphan Legume from the Brazilian Caatinga.</title>
        <authorList>
            <person name="Ferreira-Neto J.R.C."/>
            <person name="da Silva M.D."/>
            <person name="Binneck E."/>
            <person name="de Melo N.F."/>
            <person name="da Silva R.H."/>
            <person name="de Melo A.L.T.M."/>
            <person name="Pandolfi V."/>
            <person name="Bustamante F.O."/>
            <person name="Brasileiro-Vidal A.C."/>
            <person name="Benko-Iseppon A.M."/>
        </authorList>
    </citation>
    <scope>NUCLEOTIDE SEQUENCE [LARGE SCALE GENOMIC DNA]</scope>
    <source>
        <tissue evidence="5">Leaves</tissue>
    </source>
</reference>
<keyword evidence="4" id="KW-0812">Transmembrane</keyword>
<sequence length="396" mass="45843">MESSPSKEEVLKPVILKAGIPLAVTFGGLIYTWIIAKRFLPKPPSLPTNEASSNANNNSQQGEEETCLSLASMVEEDDDDEGDSYIENPCFEEDINSLRSAIEGMKMKEMALRLQFDQFCGLREQELVLGEIKNALSLEIARVGFLDREISSMEAEHKRLEDFVMKDVRVVKKIEKWRSENRLLRKRLKKVVRRSMAKSRVVKEQALMMKAEEAEILRCHEELRMKVDIIDELEDEIKKLQNELDELQDQKNKLVKKIDTLEEGSHESKIEVSREDYNHVMNELEHVKKEQADQVKELIHLRWTNACLRHEITRHHDDDAQENHQHRDNNIELDHGGGGGGVTHYDSEHDHSHDDDSSFEHHSSVPHFGSFRHSSKRGKLLRRIKRWVEGTETSKT</sequence>
<keyword evidence="6" id="KW-1185">Reference proteome</keyword>